<dbReference type="Pfam" id="PF20222">
    <property type="entry name" value="DUF6581"/>
    <property type="match status" value="1"/>
</dbReference>
<name>A0A8H4BSS1_MUCCL</name>
<evidence type="ECO:0000313" key="9">
    <source>
        <dbReference type="EMBL" id="KAF1806908.1"/>
    </source>
</evidence>
<feature type="compositionally biased region" description="Low complexity" evidence="7">
    <location>
        <begin position="568"/>
        <end position="597"/>
    </location>
</feature>
<protein>
    <recommendedName>
        <fullName evidence="8">Myb-like domain-containing protein</fullName>
    </recommendedName>
</protein>
<evidence type="ECO:0000256" key="1">
    <source>
        <dbReference type="ARBA" id="ARBA00004123"/>
    </source>
</evidence>
<accession>A0A8H4BSS1</accession>
<dbReference type="GO" id="GO:0005634">
    <property type="term" value="C:nucleus"/>
    <property type="evidence" value="ECO:0007669"/>
    <property type="project" value="UniProtKB-SubCell"/>
</dbReference>
<evidence type="ECO:0000256" key="6">
    <source>
        <dbReference type="SAM" id="Coils"/>
    </source>
</evidence>
<dbReference type="Proteomes" id="UP000469890">
    <property type="component" value="Unassembled WGS sequence"/>
</dbReference>
<keyword evidence="5" id="KW-0539">Nucleus</keyword>
<dbReference type="GO" id="GO:0003677">
    <property type="term" value="F:DNA binding"/>
    <property type="evidence" value="ECO:0007669"/>
    <property type="project" value="UniProtKB-KW"/>
</dbReference>
<feature type="domain" description="Myb-like" evidence="8">
    <location>
        <begin position="1282"/>
        <end position="1341"/>
    </location>
</feature>
<dbReference type="EMBL" id="JAAECE010000001">
    <property type="protein sequence ID" value="KAF1806908.1"/>
    <property type="molecule type" value="Genomic_DNA"/>
</dbReference>
<feature type="compositionally biased region" description="Acidic residues" evidence="7">
    <location>
        <begin position="112"/>
        <end position="138"/>
    </location>
</feature>
<dbReference type="InterPro" id="IPR001005">
    <property type="entry name" value="SANT/Myb"/>
</dbReference>
<evidence type="ECO:0000256" key="2">
    <source>
        <dbReference type="ARBA" id="ARBA00022553"/>
    </source>
</evidence>
<evidence type="ECO:0000259" key="8">
    <source>
        <dbReference type="PROSITE" id="PS50090"/>
    </source>
</evidence>
<dbReference type="PANTHER" id="PTHR15180">
    <property type="entry name" value="GENERAL TRANSCRIPTION FACTOR 3C POLYPEPTIDE 1"/>
    <property type="match status" value="1"/>
</dbReference>
<evidence type="ECO:0000256" key="3">
    <source>
        <dbReference type="ARBA" id="ARBA00023125"/>
    </source>
</evidence>
<feature type="compositionally biased region" description="Acidic residues" evidence="7">
    <location>
        <begin position="709"/>
        <end position="723"/>
    </location>
</feature>
<feature type="compositionally biased region" description="Basic and acidic residues" evidence="7">
    <location>
        <begin position="549"/>
        <end position="559"/>
    </location>
</feature>
<evidence type="ECO:0000256" key="5">
    <source>
        <dbReference type="ARBA" id="ARBA00023242"/>
    </source>
</evidence>
<keyword evidence="3" id="KW-0238">DNA-binding</keyword>
<dbReference type="PROSITE" id="PS50090">
    <property type="entry name" value="MYB_LIKE"/>
    <property type="match status" value="1"/>
</dbReference>
<feature type="compositionally biased region" description="Low complexity" evidence="7">
    <location>
        <begin position="682"/>
        <end position="704"/>
    </location>
</feature>
<keyword evidence="6" id="KW-0175">Coiled coil</keyword>
<feature type="compositionally biased region" description="Polar residues" evidence="7">
    <location>
        <begin position="654"/>
        <end position="672"/>
    </location>
</feature>
<feature type="compositionally biased region" description="Low complexity" evidence="7">
    <location>
        <begin position="623"/>
        <end position="637"/>
    </location>
</feature>
<evidence type="ECO:0000256" key="4">
    <source>
        <dbReference type="ARBA" id="ARBA00023163"/>
    </source>
</evidence>
<dbReference type="Pfam" id="PF04182">
    <property type="entry name" value="B-block_TFIIIC"/>
    <property type="match status" value="1"/>
</dbReference>
<gene>
    <name evidence="9" type="ORF">FB192DRAFT_1272274</name>
</gene>
<dbReference type="InterPro" id="IPR007309">
    <property type="entry name" value="TFIIIC_Bblock-bd"/>
</dbReference>
<proteinExistence type="predicted"/>
<evidence type="ECO:0000256" key="7">
    <source>
        <dbReference type="SAM" id="MobiDB-lite"/>
    </source>
</evidence>
<dbReference type="GO" id="GO:0000127">
    <property type="term" value="C:transcription factor TFIIIC complex"/>
    <property type="evidence" value="ECO:0007669"/>
    <property type="project" value="InterPro"/>
</dbReference>
<keyword evidence="2" id="KW-0597">Phosphoprotein</keyword>
<dbReference type="GO" id="GO:0042791">
    <property type="term" value="P:5S class rRNA transcription by RNA polymerase III"/>
    <property type="evidence" value="ECO:0007669"/>
    <property type="project" value="TreeGrafter"/>
</dbReference>
<feature type="region of interest" description="Disordered" evidence="7">
    <location>
        <begin position="519"/>
        <end position="600"/>
    </location>
</feature>
<feature type="region of interest" description="Disordered" evidence="7">
    <location>
        <begin position="654"/>
        <end position="727"/>
    </location>
</feature>
<feature type="region of interest" description="Disordered" evidence="7">
    <location>
        <begin position="618"/>
        <end position="642"/>
    </location>
</feature>
<feature type="compositionally biased region" description="Basic residues" evidence="7">
    <location>
        <begin position="79"/>
        <end position="105"/>
    </location>
</feature>
<reference evidence="9 10" key="1">
    <citation type="submission" date="2019-09" db="EMBL/GenBank/DDBJ databases">
        <authorList>
            <consortium name="DOE Joint Genome Institute"/>
            <person name="Mondo S.J."/>
            <person name="Navarro-Mendoza M.I."/>
            <person name="Perez-Arques C."/>
            <person name="Panchal S."/>
            <person name="Nicolas F.E."/>
            <person name="Ganguly P."/>
            <person name="Pangilinan J."/>
            <person name="Grigoriev I."/>
            <person name="Heitman J."/>
            <person name="Sanya K."/>
            <person name="Garre V."/>
        </authorList>
    </citation>
    <scope>NUCLEOTIDE SEQUENCE [LARGE SCALE GENOMIC DNA]</scope>
    <source>
        <strain evidence="9 10">MU402</strain>
    </source>
</reference>
<sequence>MLDTLLSRLKEEIAIDGTSESISSQVAKESGVSITPKIDGPYKAFVWNYIKQEPELSFFEEAVASTQESQANSEDPASKKKKTKSAPKKKAPKKKKPAKKKKRASAGHSDSDFEMDSDESESEYDESDLSEASSEDYDQVQERYGSRLRIIASARLQNEQLFLGVPPDANITPSLVVILREIIKTRTKGLYQASITRLLGIDGRSTGHYAKSLEDKGAITRRGVSINSMFTNICVHARYSIESNEVDMNTVGDKEAENELPYNVNGHGRVFSQKTLLDAMVDLALVAPNGLILAQDVLHGLGFNSTRKAVRKWFNRSIDELCIKGYFEKATIRLDGSRHHRCLQLLKVPEARQASDEQTIVPVGELSFPIKIKTTTDHGFPIHHLLCDVPLESQILEVIAAAGTQGAVQKDVSIALNLDEMRCLSKALEKLAELKPGQGYEHYGVVRYIEFEGRIRRYRYFTLAASFMENEGKEYVPPPLPEAETDESKYYERTIFFPVPHNMSELVRYKKMVRKAGHRNLSDTPVAPDSQGSTQMDASLPASSELVEPEDHAAAEKPEVSTSGNKLQASAPPAKAAQSKIGPKPSSSQAPQKSSLPRLKKKTIADYFKLTPRKPTLSVAVNPPAEASLPASTTPPTKAKEKKTVTFADGIVESEQSSTRAVTEAISATPTLSPEDEVAQVAAEEPTSSASATTTRATPSGSATMTPASEEDEEEEAEDDDDQASVATAAEESRLFRRFQHEKFHKPVNSYLETRIKIFCEMLDEMRLVEMGKSLLLDFEERLAAQNKSRKYKMDGKTLWSTALTLEKRGLAQTAIVDCTFLSGKVVQRKVLFHRDMARDSEEYKTYIRFIKERRTGISYRNLPKRVTQVDQVVRLSDQVEQMQKEAQELLVSGQVKKAKQMELRISELSQNLETFGREYGKITNSYWMIEAVQYGWINASMARAKIFHRYLLRLLEANVDGVNQETRVISLTAVCDNMSFQLLAQVIGVFKPTRLIAEFYKDVNNHKVKMADMSEELKRDLFDENTKFLRRLRKLFNMLEYNRILTGQFTEVKNNPNFQATKYAHIAHAYRLEKTVPIIDRKQADEPVLREYTIKTTEDFNEYWADLKYVSTARNTVSPDFKKLDNTYEIEMRSSMHCPRNWSTRSIFTRSQRKLLNEKVDKVNRTTPLHDPHQIRSFAVKFNMPIYAIQAYYVKVDAALERRHLHTKEKKLERLLMGGTKRRQAARTKYNIYRGRRVITVDSNHAFVGTRRKPSKAIKSYMDDLQDLPVVQDDPLKSIVKRRRKRQTWTDQDDDILLYMYTILRHRSRMNKAKLSWVPAQKMFPDREAQTCRHRKDKMLAQSAFSEKHELYLIYWDAFYREGIEKGDITDPNPSDNAYFDVLSYVEYFVKRLQELDENPVDLPLPHTLAQTNEMYEIARHESHSPYFEDVFHDGESLIHKLQSLHQAPFTLRKYTDSHYDQSDAVVAIEDDAAKRLWSLIRIYCLMTLMTPAEVFDPFHAYQILSRFPQQAMDAVFERMKADRTLISASGDRPVPGTRWALSAKFIKDMSGVLPVDLFNQAKEYEKFLATQNEKFKFMPFHASSGMMACLLNALSDNQISFSLTNLNLQLRKVKEVGFKTRGIGNSILTQLGVDIQRNQEDSIMVDVPPVSRVNIKQLSNKEYDATLSNLLISQNDKESALIKAIVHALHEQHDVGLTLYQLKMKLQEHHQDHRHHFSDCDITKTVHKLCYNEPALVCKVGFDAVRYVHIKFVDSWTINNKETKDYVLSEKAKEVVMSETNGQFQIDVVKQDIVVPSLWIDINGNVTDLVLNGCKRAIVDLVLRKPGISEASIHRHMATGLSKREVHDVLDILVEQQALRRIQVEIIPQQQASRPSIFAKKTVVQCSGTESIGRLTHSCFWVTPKIFSSTA</sequence>
<comment type="caution">
    <text evidence="9">The sequence shown here is derived from an EMBL/GenBank/DDBJ whole genome shotgun (WGS) entry which is preliminary data.</text>
</comment>
<feature type="region of interest" description="Disordered" evidence="7">
    <location>
        <begin position="67"/>
        <end position="138"/>
    </location>
</feature>
<comment type="subcellular location">
    <subcellularLocation>
        <location evidence="1">Nucleus</location>
    </subcellularLocation>
</comment>
<dbReference type="PANTHER" id="PTHR15180:SF1">
    <property type="entry name" value="GENERAL TRANSCRIPTION FACTOR 3C POLYPEPTIDE 1"/>
    <property type="match status" value="1"/>
</dbReference>
<organism evidence="9 10">
    <name type="scientific">Mucor circinelloides f. lusitanicus</name>
    <name type="common">Mucor racemosus var. lusitanicus</name>
    <dbReference type="NCBI Taxonomy" id="29924"/>
    <lineage>
        <taxon>Eukaryota</taxon>
        <taxon>Fungi</taxon>
        <taxon>Fungi incertae sedis</taxon>
        <taxon>Mucoromycota</taxon>
        <taxon>Mucoromycotina</taxon>
        <taxon>Mucoromycetes</taxon>
        <taxon>Mucorales</taxon>
        <taxon>Mucorineae</taxon>
        <taxon>Mucoraceae</taxon>
        <taxon>Mucor</taxon>
    </lineage>
</organism>
<dbReference type="InterPro" id="IPR046488">
    <property type="entry name" value="Sfc3/Tfc3_C"/>
</dbReference>
<evidence type="ECO:0000313" key="10">
    <source>
        <dbReference type="Proteomes" id="UP000469890"/>
    </source>
</evidence>
<dbReference type="InterPro" id="IPR044210">
    <property type="entry name" value="Tfc3-like"/>
</dbReference>
<keyword evidence="4" id="KW-0804">Transcription</keyword>
<dbReference type="GO" id="GO:0006384">
    <property type="term" value="P:transcription initiation at RNA polymerase III promoter"/>
    <property type="evidence" value="ECO:0007669"/>
    <property type="project" value="InterPro"/>
</dbReference>
<feature type="coiled-coil region" evidence="6">
    <location>
        <begin position="873"/>
        <end position="919"/>
    </location>
</feature>